<sequence length="96" mass="10679">MAEADTVLVKLHEHANYGGTSAEVKGAYGTCDTAGYRLELNTLWSNIISSAEGRGWCNYATYTNRNRDYAESHFLPTPSFGARLNDNVGIIDVRYR</sequence>
<evidence type="ECO:0000313" key="2">
    <source>
        <dbReference type="Proteomes" id="UP000241118"/>
    </source>
</evidence>
<organism evidence="1 2">
    <name type="scientific">Saccharothrix carnea</name>
    <dbReference type="NCBI Taxonomy" id="1280637"/>
    <lineage>
        <taxon>Bacteria</taxon>
        <taxon>Bacillati</taxon>
        <taxon>Actinomycetota</taxon>
        <taxon>Actinomycetes</taxon>
        <taxon>Pseudonocardiales</taxon>
        <taxon>Pseudonocardiaceae</taxon>
        <taxon>Saccharothrix</taxon>
    </lineage>
</organism>
<evidence type="ECO:0008006" key="3">
    <source>
        <dbReference type="Google" id="ProtNLM"/>
    </source>
</evidence>
<keyword evidence="2" id="KW-1185">Reference proteome</keyword>
<comment type="caution">
    <text evidence="1">The sequence shown here is derived from an EMBL/GenBank/DDBJ whole genome shotgun (WGS) entry which is preliminary data.</text>
</comment>
<reference evidence="1 2" key="1">
    <citation type="submission" date="2018-03" db="EMBL/GenBank/DDBJ databases">
        <title>Genomic Encyclopedia of Type Strains, Phase III (KMG-III): the genomes of soil and plant-associated and newly described type strains.</title>
        <authorList>
            <person name="Whitman W."/>
        </authorList>
    </citation>
    <scope>NUCLEOTIDE SEQUENCE [LARGE SCALE GENOMIC DNA]</scope>
    <source>
        <strain evidence="1 2">CGMCC 4.7097</strain>
    </source>
</reference>
<proteinExistence type="predicted"/>
<name>A0A2P8I6S3_SACCR</name>
<protein>
    <recommendedName>
        <fullName evidence="3">Beta/gamma crystallin</fullName>
    </recommendedName>
</protein>
<evidence type="ECO:0000313" key="1">
    <source>
        <dbReference type="EMBL" id="PSL54168.1"/>
    </source>
</evidence>
<dbReference type="AlphaFoldDB" id="A0A2P8I6S3"/>
<dbReference type="EMBL" id="PYAX01000007">
    <property type="protein sequence ID" value="PSL54168.1"/>
    <property type="molecule type" value="Genomic_DNA"/>
</dbReference>
<dbReference type="Proteomes" id="UP000241118">
    <property type="component" value="Unassembled WGS sequence"/>
</dbReference>
<gene>
    <name evidence="1" type="ORF">B0I31_107224</name>
</gene>
<accession>A0A2P8I6S3</accession>